<comment type="caution">
    <text evidence="8">The sequence shown here is derived from an EMBL/GenBank/DDBJ whole genome shotgun (WGS) entry which is preliminary data.</text>
</comment>
<evidence type="ECO:0000259" key="7">
    <source>
        <dbReference type="Pfam" id="PF04545"/>
    </source>
</evidence>
<evidence type="ECO:0000256" key="3">
    <source>
        <dbReference type="ARBA" id="ARBA00023082"/>
    </source>
</evidence>
<evidence type="ECO:0000256" key="4">
    <source>
        <dbReference type="ARBA" id="ARBA00023125"/>
    </source>
</evidence>
<dbReference type="InterPro" id="IPR039425">
    <property type="entry name" value="RNA_pol_sigma-70-like"/>
</dbReference>
<dbReference type="InterPro" id="IPR007630">
    <property type="entry name" value="RNA_pol_sigma70_r4"/>
</dbReference>
<comment type="similarity">
    <text evidence="1">Belongs to the sigma-70 factor family. ECF subfamily.</text>
</comment>
<dbReference type="GO" id="GO:0006352">
    <property type="term" value="P:DNA-templated transcription initiation"/>
    <property type="evidence" value="ECO:0007669"/>
    <property type="project" value="InterPro"/>
</dbReference>
<dbReference type="NCBIfam" id="TIGR02937">
    <property type="entry name" value="sigma70-ECF"/>
    <property type="match status" value="1"/>
</dbReference>
<dbReference type="InterPro" id="IPR036388">
    <property type="entry name" value="WH-like_DNA-bd_sf"/>
</dbReference>
<proteinExistence type="inferred from homology"/>
<dbReference type="SUPFAM" id="SSF88659">
    <property type="entry name" value="Sigma3 and sigma4 domains of RNA polymerase sigma factors"/>
    <property type="match status" value="1"/>
</dbReference>
<evidence type="ECO:0000256" key="1">
    <source>
        <dbReference type="ARBA" id="ARBA00010641"/>
    </source>
</evidence>
<dbReference type="Gene3D" id="1.10.1740.10">
    <property type="match status" value="1"/>
</dbReference>
<dbReference type="Gene3D" id="1.10.10.10">
    <property type="entry name" value="Winged helix-like DNA-binding domain superfamily/Winged helix DNA-binding domain"/>
    <property type="match status" value="1"/>
</dbReference>
<evidence type="ECO:0000313" key="8">
    <source>
        <dbReference type="EMBL" id="GCE21769.1"/>
    </source>
</evidence>
<dbReference type="CDD" id="cd06171">
    <property type="entry name" value="Sigma70_r4"/>
    <property type="match status" value="1"/>
</dbReference>
<dbReference type="InterPro" id="IPR007627">
    <property type="entry name" value="RNA_pol_sigma70_r2"/>
</dbReference>
<dbReference type="AlphaFoldDB" id="A0A402ARP7"/>
<keyword evidence="3" id="KW-0731">Sigma factor</keyword>
<keyword evidence="4" id="KW-0238">DNA-binding</keyword>
<name>A0A402ARP7_9CHLR</name>
<evidence type="ECO:0000259" key="6">
    <source>
        <dbReference type="Pfam" id="PF04542"/>
    </source>
</evidence>
<protein>
    <submittedName>
        <fullName evidence="8">RNA polymerase sigma24 factor</fullName>
    </submittedName>
</protein>
<dbReference type="GO" id="GO:0003677">
    <property type="term" value="F:DNA binding"/>
    <property type="evidence" value="ECO:0007669"/>
    <property type="project" value="UniProtKB-KW"/>
</dbReference>
<dbReference type="InterPro" id="IPR014284">
    <property type="entry name" value="RNA_pol_sigma-70_dom"/>
</dbReference>
<dbReference type="Pfam" id="PF04542">
    <property type="entry name" value="Sigma70_r2"/>
    <property type="match status" value="1"/>
</dbReference>
<dbReference type="OrthoDB" id="157311at2"/>
<dbReference type="Proteomes" id="UP000287188">
    <property type="component" value="Unassembled WGS sequence"/>
</dbReference>
<evidence type="ECO:0000313" key="9">
    <source>
        <dbReference type="Proteomes" id="UP000287188"/>
    </source>
</evidence>
<feature type="domain" description="RNA polymerase sigma-70 region 2" evidence="6">
    <location>
        <begin position="26"/>
        <end position="93"/>
    </location>
</feature>
<gene>
    <name evidence="8" type="primary">rpoE_4</name>
    <name evidence="8" type="ORF">KDK_55690</name>
</gene>
<dbReference type="GO" id="GO:0016987">
    <property type="term" value="F:sigma factor activity"/>
    <property type="evidence" value="ECO:0007669"/>
    <property type="project" value="UniProtKB-KW"/>
</dbReference>
<organism evidence="8 9">
    <name type="scientific">Dictyobacter kobayashii</name>
    <dbReference type="NCBI Taxonomy" id="2014872"/>
    <lineage>
        <taxon>Bacteria</taxon>
        <taxon>Bacillati</taxon>
        <taxon>Chloroflexota</taxon>
        <taxon>Ktedonobacteria</taxon>
        <taxon>Ktedonobacterales</taxon>
        <taxon>Dictyobacteraceae</taxon>
        <taxon>Dictyobacter</taxon>
    </lineage>
</organism>
<feature type="domain" description="RNA polymerase sigma-70 region 4" evidence="7">
    <location>
        <begin position="128"/>
        <end position="176"/>
    </location>
</feature>
<dbReference type="PANTHER" id="PTHR43133:SF52">
    <property type="entry name" value="ECF RNA POLYMERASE SIGMA FACTOR SIGL"/>
    <property type="match status" value="1"/>
</dbReference>
<evidence type="ECO:0000256" key="5">
    <source>
        <dbReference type="ARBA" id="ARBA00023163"/>
    </source>
</evidence>
<keyword evidence="9" id="KW-1185">Reference proteome</keyword>
<dbReference type="RefSeq" id="WP_126553644.1">
    <property type="nucleotide sequence ID" value="NZ_BIFS01000001.1"/>
</dbReference>
<sequence>MHKGPGSRNKGDHIPLAERHTYTANLYQHHAPLLFAYLKRHTASVNDAEDILAEVFIAVLGHDLTEMGETEQRAWLWTIARNKINDYYRRRHRQPQISLADMEEIAGDKDPEEQALQQEEAAFLHGYLQSLSPIQQEVLQMRFAGELRCIEIATLLNKREGTIRSILSRALNELRKHYER</sequence>
<reference evidence="9" key="1">
    <citation type="submission" date="2018-12" db="EMBL/GenBank/DDBJ databases">
        <title>Tengunoibacter tsumagoiensis gen. nov., sp. nov., Dictyobacter kobayashii sp. nov., D. alpinus sp. nov., and D. joshuensis sp. nov. and description of Dictyobacteraceae fam. nov. within the order Ktedonobacterales isolated from Tengu-no-mugimeshi.</title>
        <authorList>
            <person name="Wang C.M."/>
            <person name="Zheng Y."/>
            <person name="Sakai Y."/>
            <person name="Toyoda A."/>
            <person name="Minakuchi Y."/>
            <person name="Abe K."/>
            <person name="Yokota A."/>
            <person name="Yabe S."/>
        </authorList>
    </citation>
    <scope>NUCLEOTIDE SEQUENCE [LARGE SCALE GENOMIC DNA]</scope>
    <source>
        <strain evidence="9">Uno11</strain>
    </source>
</reference>
<dbReference type="InterPro" id="IPR013325">
    <property type="entry name" value="RNA_pol_sigma_r2"/>
</dbReference>
<dbReference type="PANTHER" id="PTHR43133">
    <property type="entry name" value="RNA POLYMERASE ECF-TYPE SIGMA FACTO"/>
    <property type="match status" value="1"/>
</dbReference>
<evidence type="ECO:0000256" key="2">
    <source>
        <dbReference type="ARBA" id="ARBA00023015"/>
    </source>
</evidence>
<keyword evidence="5" id="KW-0804">Transcription</keyword>
<keyword evidence="2" id="KW-0805">Transcription regulation</keyword>
<accession>A0A402ARP7</accession>
<dbReference type="EMBL" id="BIFS01000001">
    <property type="protein sequence ID" value="GCE21769.1"/>
    <property type="molecule type" value="Genomic_DNA"/>
</dbReference>
<dbReference type="Pfam" id="PF04545">
    <property type="entry name" value="Sigma70_r4"/>
    <property type="match status" value="1"/>
</dbReference>
<dbReference type="SUPFAM" id="SSF88946">
    <property type="entry name" value="Sigma2 domain of RNA polymerase sigma factors"/>
    <property type="match status" value="1"/>
</dbReference>
<dbReference type="InterPro" id="IPR013324">
    <property type="entry name" value="RNA_pol_sigma_r3/r4-like"/>
</dbReference>